<accession>A0A1V9EX21</accession>
<comment type="caution">
    <text evidence="1">The sequence shown here is derived from an EMBL/GenBank/DDBJ whole genome shotgun (WGS) entry which is preliminary data.</text>
</comment>
<evidence type="ECO:0000313" key="2">
    <source>
        <dbReference type="Proteomes" id="UP000192610"/>
    </source>
</evidence>
<gene>
    <name evidence="1" type="ORF">A4H97_01025</name>
</gene>
<organism evidence="1 2">
    <name type="scientific">Niastella yeongjuensis</name>
    <dbReference type="NCBI Taxonomy" id="354355"/>
    <lineage>
        <taxon>Bacteria</taxon>
        <taxon>Pseudomonadati</taxon>
        <taxon>Bacteroidota</taxon>
        <taxon>Chitinophagia</taxon>
        <taxon>Chitinophagales</taxon>
        <taxon>Chitinophagaceae</taxon>
        <taxon>Niastella</taxon>
    </lineage>
</organism>
<protein>
    <recommendedName>
        <fullName evidence="3">DUF2480 family protein</fullName>
    </recommendedName>
</protein>
<dbReference type="EMBL" id="LVXG01000012">
    <property type="protein sequence ID" value="OQP50455.1"/>
    <property type="molecule type" value="Genomic_DNA"/>
</dbReference>
<dbReference type="RefSeq" id="WP_081198788.1">
    <property type="nucleotide sequence ID" value="NZ_FOCZ01000001.1"/>
</dbReference>
<dbReference type="Proteomes" id="UP000192610">
    <property type="component" value="Unassembled WGS sequence"/>
</dbReference>
<dbReference type="Pfam" id="PF10652">
    <property type="entry name" value="DUF2480"/>
    <property type="match status" value="1"/>
</dbReference>
<evidence type="ECO:0000313" key="1">
    <source>
        <dbReference type="EMBL" id="OQP50455.1"/>
    </source>
</evidence>
<dbReference type="STRING" id="354355.SAMN05660816_00743"/>
<dbReference type="OrthoDB" id="9803040at2"/>
<sequence length="168" mass="18924">MSEEIVNKVAQSQLVTIDLENYFPAEEIAVFDLKPHLFMELILKEKEFRAALQNNDWSIYQNKVVAVTCTADAIIPMWAYMLVGSYLQPVAKDIVYGDENAARQQLFVQKIEAIDASPFVDKRIVVKGCGDIPIGEFAYLAITKKLMPVAKSIMYGEPCSTVPIFKKK</sequence>
<keyword evidence="2" id="KW-1185">Reference proteome</keyword>
<proteinExistence type="predicted"/>
<name>A0A1V9EX21_9BACT</name>
<evidence type="ECO:0008006" key="3">
    <source>
        <dbReference type="Google" id="ProtNLM"/>
    </source>
</evidence>
<dbReference type="InterPro" id="IPR018914">
    <property type="entry name" value="DUF2480"/>
</dbReference>
<reference evidence="2" key="1">
    <citation type="submission" date="2016-04" db="EMBL/GenBank/DDBJ databases">
        <authorList>
            <person name="Chen L."/>
            <person name="Zhuang W."/>
            <person name="Wang G."/>
        </authorList>
    </citation>
    <scope>NUCLEOTIDE SEQUENCE [LARGE SCALE GENOMIC DNA]</scope>
    <source>
        <strain evidence="2">17621</strain>
    </source>
</reference>
<dbReference type="AlphaFoldDB" id="A0A1V9EX21"/>